<evidence type="ECO:0008006" key="4">
    <source>
        <dbReference type="Google" id="ProtNLM"/>
    </source>
</evidence>
<dbReference type="Proteomes" id="UP000001449">
    <property type="component" value="Chromosome 8"/>
</dbReference>
<dbReference type="OMA" id="HNINDGA"/>
<feature type="region of interest" description="Disordered" evidence="1">
    <location>
        <begin position="276"/>
        <end position="295"/>
    </location>
</feature>
<dbReference type="EMBL" id="CM000644">
    <property type="protein sequence ID" value="EED90576.1"/>
    <property type="molecule type" value="Genomic_DNA"/>
</dbReference>
<dbReference type="eggNOG" id="ENOG502QRIJ">
    <property type="taxonomic scope" value="Eukaryota"/>
</dbReference>
<proteinExistence type="predicted"/>
<reference evidence="2 3" key="2">
    <citation type="journal article" date="2008" name="Nature">
        <title>The Phaeodactylum genome reveals the evolutionary history of diatom genomes.</title>
        <authorList>
            <person name="Bowler C."/>
            <person name="Allen A.E."/>
            <person name="Badger J.H."/>
            <person name="Grimwood J."/>
            <person name="Jabbari K."/>
            <person name="Kuo A."/>
            <person name="Maheswari U."/>
            <person name="Martens C."/>
            <person name="Maumus F."/>
            <person name="Otillar R.P."/>
            <person name="Rayko E."/>
            <person name="Salamov A."/>
            <person name="Vandepoele K."/>
            <person name="Beszteri B."/>
            <person name="Gruber A."/>
            <person name="Heijde M."/>
            <person name="Katinka M."/>
            <person name="Mock T."/>
            <person name="Valentin K."/>
            <person name="Verret F."/>
            <person name="Berges J.A."/>
            <person name="Brownlee C."/>
            <person name="Cadoret J.P."/>
            <person name="Chiovitti A."/>
            <person name="Choi C.J."/>
            <person name="Coesel S."/>
            <person name="De Martino A."/>
            <person name="Detter J.C."/>
            <person name="Durkin C."/>
            <person name="Falciatore A."/>
            <person name="Fournet J."/>
            <person name="Haruta M."/>
            <person name="Huysman M.J."/>
            <person name="Jenkins B.D."/>
            <person name="Jiroutova K."/>
            <person name="Jorgensen R.E."/>
            <person name="Joubert Y."/>
            <person name="Kaplan A."/>
            <person name="Kroger N."/>
            <person name="Kroth P.G."/>
            <person name="La Roche J."/>
            <person name="Lindquist E."/>
            <person name="Lommer M."/>
            <person name="Martin-Jezequel V."/>
            <person name="Lopez P.J."/>
            <person name="Lucas S."/>
            <person name="Mangogna M."/>
            <person name="McGinnis K."/>
            <person name="Medlin L.K."/>
            <person name="Montsant A."/>
            <person name="Oudot-Le Secq M.P."/>
            <person name="Napoli C."/>
            <person name="Obornik M."/>
            <person name="Parker M.S."/>
            <person name="Petit J.L."/>
            <person name="Porcel B.M."/>
            <person name="Poulsen N."/>
            <person name="Robison M."/>
            <person name="Rychlewski L."/>
            <person name="Rynearson T.A."/>
            <person name="Schmutz J."/>
            <person name="Shapiro H."/>
            <person name="Siaut M."/>
            <person name="Stanley M."/>
            <person name="Sussman M.R."/>
            <person name="Taylor A.R."/>
            <person name="Vardi A."/>
            <person name="von Dassow P."/>
            <person name="Vyverman W."/>
            <person name="Willis A."/>
            <person name="Wyrwicz L.S."/>
            <person name="Rokhsar D.S."/>
            <person name="Weissenbach J."/>
            <person name="Armbrust E.V."/>
            <person name="Green B.R."/>
            <person name="Van de Peer Y."/>
            <person name="Grigoriev I.V."/>
        </authorList>
    </citation>
    <scope>NUCLEOTIDE SEQUENCE [LARGE SCALE GENOMIC DNA]</scope>
    <source>
        <strain evidence="2 3">CCMP1335</strain>
    </source>
</reference>
<dbReference type="GeneID" id="7452431"/>
<dbReference type="RefSeq" id="XP_002291725.1">
    <property type="nucleotide sequence ID" value="XM_002291689.1"/>
</dbReference>
<name>B8C6I7_THAPS</name>
<dbReference type="AlphaFoldDB" id="B8C6I7"/>
<dbReference type="InterPro" id="IPR039872">
    <property type="entry name" value="KIAA0513"/>
</dbReference>
<accession>B8C6I7</accession>
<dbReference type="PaxDb" id="35128-Thaps7440"/>
<dbReference type="InParanoid" id="B8C6I7"/>
<feature type="compositionally biased region" description="Polar residues" evidence="1">
    <location>
        <begin position="603"/>
        <end position="616"/>
    </location>
</feature>
<dbReference type="PANTHER" id="PTHR13663:SF2">
    <property type="entry name" value="SIMILAR TO RIKEN CDNA 6430548M08"/>
    <property type="match status" value="1"/>
</dbReference>
<dbReference type="PANTHER" id="PTHR13663">
    <property type="entry name" value="SIMILAR TO RIKEN CDNA 6430548M08"/>
    <property type="match status" value="1"/>
</dbReference>
<gene>
    <name evidence="2" type="ORF">THAPSDRAFT_7440</name>
</gene>
<keyword evidence="3" id="KW-1185">Reference proteome</keyword>
<evidence type="ECO:0000313" key="3">
    <source>
        <dbReference type="Proteomes" id="UP000001449"/>
    </source>
</evidence>
<sequence>MSTICKSDTKTNTHGSDNYLGAVNALMGMKMSSYTVDDADAVAAVAAVAQDTGKEFTFSLYDACDEGLVNDAHTIFRRDVWEGFVVPNGYKGARRDYEGTVALRCCFCKHLPLEEREKHSELFPRSLKTIYRSYLQFNSDHFQTCKFIPHELKAKHNRLKKTKGINRGRKNYWETSAARKGMMNTPRGIMFCSDIRDDVDVDVVPPKKRTIPLASSTVQVIYRSKTGCETFDFIFLMHKRHVHKEREHAIINELEGVVLHPRHYVTHFPPDVIRDKRIQPISGDKTTTPPPPTPDIPSPSLNQFNNSNHNHTYAPLATFDACIEACDALAAASAAQVELQRRFAEEGGHNINDGARDVGVMGDMDTNNDGDGDATDARVNDLPDCSVLVSPDGALLFTSQSAHEQNTNTNSSACAASNIASSSNYNSTTQQQQQQSLYPWTHISPSQRDGIILNEEYQSAIITGNDRTPHGDYDSNGFSARGWDVNAASLALRSCHGVLQGLEGFVEELALIRKEEGAKVMSVCGKFGEVMEGVRSGAAAAGGKKKRHQLQQQKDVRVGPILVSGSSLSVAMEKMEEYYSVCAETDAKQWRKACSDSHLPSLLPNNTTAQQQQSDGTGEIVSKDIDPMLIQGILPKMRIAVTKANTRVTDRETALNEIRSKVGEAENTLRKQKEWAAIQWTRVREENANIDRIYQQKVNEQTEFMKNARRQEEAARLEQPNSDPNVSEADIWEMVKGVSSMEDFEHTGYSPQVPRKSPTKNPGAENDSMLKQVAALSLSPMSRSEIEKLSDIHDMRTAAIAADELVEDAAGSLLNVMSKQDTTMRSARVASEACLLSECNAAHDCLRSLVAIERAALEKRTQKLKALEAAVEAIDVRKDIDSYIQKDKLTVGGSSRARDDDDGGIAAALAVLNSHGDGTNDNNRSNIERPICFRGWSEGGDSGGDDEIDPDYVGDTVRSLFKDDTATVNDGGKSNEEGNDAVSRVCGHTGRQAVLYELNNQRSIKTEVKDIYKFNALCQIFNAFLSGCGSDGLDVSNTKMLMILSQTFYFDGGDGDENRSARSEPSTKERKSRVYVKNKISGHRVWTEDDFWDHALFQCVEESLKKSGVLLNYVKSRDDEADEGEQRHVKWHDLSPNEYADAAAQVHSVVFAQLGTLSREFLSAVFPSHVVNFNRLHFSSTI</sequence>
<feature type="region of interest" description="Disordered" evidence="1">
    <location>
        <begin position="744"/>
        <end position="766"/>
    </location>
</feature>
<evidence type="ECO:0000313" key="2">
    <source>
        <dbReference type="EMBL" id="EED90576.1"/>
    </source>
</evidence>
<protein>
    <recommendedName>
        <fullName evidence="4">SBF1/SBF2 domain-containing protein</fullName>
    </recommendedName>
</protein>
<dbReference type="KEGG" id="tps:THAPSDRAFT_7440"/>
<organism evidence="2 3">
    <name type="scientific">Thalassiosira pseudonana</name>
    <name type="common">Marine diatom</name>
    <name type="synonym">Cyclotella nana</name>
    <dbReference type="NCBI Taxonomy" id="35128"/>
    <lineage>
        <taxon>Eukaryota</taxon>
        <taxon>Sar</taxon>
        <taxon>Stramenopiles</taxon>
        <taxon>Ochrophyta</taxon>
        <taxon>Bacillariophyta</taxon>
        <taxon>Coscinodiscophyceae</taxon>
        <taxon>Thalassiosirophycidae</taxon>
        <taxon>Thalassiosirales</taxon>
        <taxon>Thalassiosiraceae</taxon>
        <taxon>Thalassiosira</taxon>
    </lineage>
</organism>
<evidence type="ECO:0000256" key="1">
    <source>
        <dbReference type="SAM" id="MobiDB-lite"/>
    </source>
</evidence>
<feature type="region of interest" description="Disordered" evidence="1">
    <location>
        <begin position="601"/>
        <end position="621"/>
    </location>
</feature>
<dbReference type="HOGENOM" id="CLU_272933_0_0_1"/>
<reference evidence="2 3" key="1">
    <citation type="journal article" date="2004" name="Science">
        <title>The genome of the diatom Thalassiosira pseudonana: ecology, evolution, and metabolism.</title>
        <authorList>
            <person name="Armbrust E.V."/>
            <person name="Berges J.A."/>
            <person name="Bowler C."/>
            <person name="Green B.R."/>
            <person name="Martinez D."/>
            <person name="Putnam N.H."/>
            <person name="Zhou S."/>
            <person name="Allen A.E."/>
            <person name="Apt K.E."/>
            <person name="Bechner M."/>
            <person name="Brzezinski M.A."/>
            <person name="Chaal B.K."/>
            <person name="Chiovitti A."/>
            <person name="Davis A.K."/>
            <person name="Demarest M.S."/>
            <person name="Detter J.C."/>
            <person name="Glavina T."/>
            <person name="Goodstein D."/>
            <person name="Hadi M.Z."/>
            <person name="Hellsten U."/>
            <person name="Hildebrand M."/>
            <person name="Jenkins B.D."/>
            <person name="Jurka J."/>
            <person name="Kapitonov V.V."/>
            <person name="Kroger N."/>
            <person name="Lau W.W."/>
            <person name="Lane T.W."/>
            <person name="Larimer F.W."/>
            <person name="Lippmeier J.C."/>
            <person name="Lucas S."/>
            <person name="Medina M."/>
            <person name="Montsant A."/>
            <person name="Obornik M."/>
            <person name="Parker M.S."/>
            <person name="Palenik B."/>
            <person name="Pazour G.J."/>
            <person name="Richardson P.M."/>
            <person name="Rynearson T.A."/>
            <person name="Saito M.A."/>
            <person name="Schwartz D.C."/>
            <person name="Thamatrakoln K."/>
            <person name="Valentin K."/>
            <person name="Vardi A."/>
            <person name="Wilkerson F.P."/>
            <person name="Rokhsar D.S."/>
        </authorList>
    </citation>
    <scope>NUCLEOTIDE SEQUENCE [LARGE SCALE GENOMIC DNA]</scope>
    <source>
        <strain evidence="2 3">CCMP1335</strain>
    </source>
</reference>